<dbReference type="Pfam" id="PF05057">
    <property type="entry name" value="DUF676"/>
    <property type="match status" value="1"/>
</dbReference>
<accession>A0AA40DAL3</accession>
<gene>
    <name evidence="4" type="ORF">QBC41DRAFT_397278</name>
</gene>
<dbReference type="Proteomes" id="UP001174997">
    <property type="component" value="Unassembled WGS sequence"/>
</dbReference>
<feature type="compositionally biased region" description="Basic and acidic residues" evidence="2">
    <location>
        <begin position="400"/>
        <end position="409"/>
    </location>
</feature>
<comment type="similarity">
    <text evidence="1">Belongs to the putative lipase ROG1 family.</text>
</comment>
<dbReference type="AlphaFoldDB" id="A0AA40DAL3"/>
<feature type="region of interest" description="Disordered" evidence="2">
    <location>
        <begin position="207"/>
        <end position="267"/>
    </location>
</feature>
<dbReference type="EMBL" id="JAULSY010000081">
    <property type="protein sequence ID" value="KAK0666850.1"/>
    <property type="molecule type" value="Genomic_DNA"/>
</dbReference>
<comment type="caution">
    <text evidence="4">The sequence shown here is derived from an EMBL/GenBank/DDBJ whole genome shotgun (WGS) entry which is preliminary data.</text>
</comment>
<dbReference type="PANTHER" id="PTHR47842">
    <property type="entry name" value="EXPRESSED PROTEIN"/>
    <property type="match status" value="1"/>
</dbReference>
<feature type="compositionally biased region" description="Basic and acidic residues" evidence="2">
    <location>
        <begin position="510"/>
        <end position="566"/>
    </location>
</feature>
<feature type="compositionally biased region" description="Basic and acidic residues" evidence="2">
    <location>
        <begin position="478"/>
        <end position="503"/>
    </location>
</feature>
<dbReference type="InterPro" id="IPR007751">
    <property type="entry name" value="DUF676_lipase-like"/>
</dbReference>
<dbReference type="PANTHER" id="PTHR47842:SF3">
    <property type="entry name" value="DUF676 DOMAIN-CONTAINING PROTEIN"/>
    <property type="match status" value="1"/>
</dbReference>
<proteinExistence type="inferred from homology"/>
<evidence type="ECO:0000313" key="5">
    <source>
        <dbReference type="Proteomes" id="UP001174997"/>
    </source>
</evidence>
<organism evidence="4 5">
    <name type="scientific">Cercophora samala</name>
    <dbReference type="NCBI Taxonomy" id="330535"/>
    <lineage>
        <taxon>Eukaryota</taxon>
        <taxon>Fungi</taxon>
        <taxon>Dikarya</taxon>
        <taxon>Ascomycota</taxon>
        <taxon>Pezizomycotina</taxon>
        <taxon>Sordariomycetes</taxon>
        <taxon>Sordariomycetidae</taxon>
        <taxon>Sordariales</taxon>
        <taxon>Lasiosphaeriaceae</taxon>
        <taxon>Cercophora</taxon>
    </lineage>
</organism>
<feature type="compositionally biased region" description="Pro residues" evidence="2">
    <location>
        <begin position="438"/>
        <end position="454"/>
    </location>
</feature>
<feature type="compositionally biased region" description="Pro residues" evidence="2">
    <location>
        <begin position="464"/>
        <end position="476"/>
    </location>
</feature>
<dbReference type="SUPFAM" id="SSF53474">
    <property type="entry name" value="alpha/beta-Hydrolases"/>
    <property type="match status" value="1"/>
</dbReference>
<sequence>MPSTANSNLSPPPSVHSTLQLPDAPYPYRMPTWSSGPGLVRDPRMSSTQSLVSSTAGMSMEEHGRPRRRKLLVIYIHGFMGNDSSFRSFPAHVHAFLKETLAETHVIHTKIYPRYKTYKSIEVACENFSKWLAPHESPTTDVVLVGHSMGGLLAADIVLLPRHDAPPSGGPPFRHRILGSISLDAPLLGLHPGIVVSGIASLFRPSPPPPTALDRTSSSDSVIPRDIAPSPSGRLSPDASIYEQIRPPSGAPSPTLRQYPFPSQCAAPPPDPTYNPTFFNDVAFIDRGWLKNIAHFAQKHSQENLFEAAANHIVSHLEFGGCLADWNGLKTRYKKLRQLEDIDDIAHPELGPRVRFVNYYTVSTGIPKKPRKPSTPPDNGLLRPSTSSPVQSGVSTPRISIEDHSEAGRAEILQVLDPTPIPEEPSAEEEPPKEGRTSPPPPEPSHSPPPPPPPVEEDSLPLIPEEPTPPTPPDPDSLPDKETRKQAEKTYKQAKKTFDEAVKSRAKAVRAREKALAQKAKEAEKLQAQKAKEAKLAEKKAEKQAKAEAKKAQEKEQKLLEREQRGKLHKVSSPCSFDDNEGEGGKKKKRLGKFCLLPTGEREDGTWVQVYMQDVDEVGAHCGLFFETAPHYEGLVGDVGERIAGWVREEGSRRAVVMGEEGWDLD</sequence>
<protein>
    <recommendedName>
        <fullName evidence="3">DUF676 domain-containing protein</fullName>
    </recommendedName>
</protein>
<evidence type="ECO:0000256" key="1">
    <source>
        <dbReference type="ARBA" id="ARBA00007920"/>
    </source>
</evidence>
<keyword evidence="5" id="KW-1185">Reference proteome</keyword>
<feature type="domain" description="DUF676" evidence="3">
    <location>
        <begin position="71"/>
        <end position="190"/>
    </location>
</feature>
<feature type="region of interest" description="Disordered" evidence="2">
    <location>
        <begin position="37"/>
        <end position="63"/>
    </location>
</feature>
<dbReference type="Gene3D" id="3.40.50.1820">
    <property type="entry name" value="alpha/beta hydrolase"/>
    <property type="match status" value="1"/>
</dbReference>
<feature type="region of interest" description="Disordered" evidence="2">
    <location>
        <begin position="1"/>
        <end position="21"/>
    </location>
</feature>
<name>A0AA40DAL3_9PEZI</name>
<evidence type="ECO:0000313" key="4">
    <source>
        <dbReference type="EMBL" id="KAK0666850.1"/>
    </source>
</evidence>
<feature type="region of interest" description="Disordered" evidence="2">
    <location>
        <begin position="365"/>
        <end position="587"/>
    </location>
</feature>
<feature type="compositionally biased region" description="Polar residues" evidence="2">
    <location>
        <begin position="384"/>
        <end position="398"/>
    </location>
</feature>
<reference evidence="4" key="1">
    <citation type="submission" date="2023-06" db="EMBL/GenBank/DDBJ databases">
        <title>Genome-scale phylogeny and comparative genomics of the fungal order Sordariales.</title>
        <authorList>
            <consortium name="Lawrence Berkeley National Laboratory"/>
            <person name="Hensen N."/>
            <person name="Bonometti L."/>
            <person name="Westerberg I."/>
            <person name="Brannstrom I.O."/>
            <person name="Guillou S."/>
            <person name="Cros-Aarteil S."/>
            <person name="Calhoun S."/>
            <person name="Haridas S."/>
            <person name="Kuo A."/>
            <person name="Mondo S."/>
            <person name="Pangilinan J."/>
            <person name="Riley R."/>
            <person name="Labutti K."/>
            <person name="Andreopoulos B."/>
            <person name="Lipzen A."/>
            <person name="Chen C."/>
            <person name="Yanf M."/>
            <person name="Daum C."/>
            <person name="Ng V."/>
            <person name="Clum A."/>
            <person name="Steindorff A."/>
            <person name="Ohm R."/>
            <person name="Martin F."/>
            <person name="Silar P."/>
            <person name="Natvig D."/>
            <person name="Lalanne C."/>
            <person name="Gautier V."/>
            <person name="Ament-Velasquez S.L."/>
            <person name="Kruys A."/>
            <person name="Hutchinson M.I."/>
            <person name="Powell A.J."/>
            <person name="Barry K."/>
            <person name="Miller A.N."/>
            <person name="Grigoriev I.V."/>
            <person name="Debuchy R."/>
            <person name="Gladieux P."/>
            <person name="Thoren M.H."/>
            <person name="Johannesson H."/>
        </authorList>
    </citation>
    <scope>NUCLEOTIDE SEQUENCE</scope>
    <source>
        <strain evidence="4">CBS 307.81</strain>
    </source>
</reference>
<dbReference type="InterPro" id="IPR029058">
    <property type="entry name" value="AB_hydrolase_fold"/>
</dbReference>
<evidence type="ECO:0000259" key="3">
    <source>
        <dbReference type="Pfam" id="PF05057"/>
    </source>
</evidence>
<feature type="compositionally biased region" description="Polar residues" evidence="2">
    <location>
        <begin position="1"/>
        <end position="20"/>
    </location>
</feature>
<feature type="compositionally biased region" description="Polar residues" evidence="2">
    <location>
        <begin position="45"/>
        <end position="57"/>
    </location>
</feature>
<evidence type="ECO:0000256" key="2">
    <source>
        <dbReference type="SAM" id="MobiDB-lite"/>
    </source>
</evidence>